<dbReference type="Proteomes" id="UP000027265">
    <property type="component" value="Unassembled WGS sequence"/>
</dbReference>
<evidence type="ECO:0000313" key="2">
    <source>
        <dbReference type="Proteomes" id="UP000027265"/>
    </source>
</evidence>
<protein>
    <submittedName>
        <fullName evidence="1">Uncharacterized protein</fullName>
    </submittedName>
</protein>
<proteinExistence type="predicted"/>
<organism evidence="1 2">
    <name type="scientific">Jaapia argillacea MUCL 33604</name>
    <dbReference type="NCBI Taxonomy" id="933084"/>
    <lineage>
        <taxon>Eukaryota</taxon>
        <taxon>Fungi</taxon>
        <taxon>Dikarya</taxon>
        <taxon>Basidiomycota</taxon>
        <taxon>Agaricomycotina</taxon>
        <taxon>Agaricomycetes</taxon>
        <taxon>Agaricomycetidae</taxon>
        <taxon>Jaapiales</taxon>
        <taxon>Jaapiaceae</taxon>
        <taxon>Jaapia</taxon>
    </lineage>
</organism>
<gene>
    <name evidence="1" type="ORF">JAAARDRAFT_661011</name>
</gene>
<evidence type="ECO:0000313" key="1">
    <source>
        <dbReference type="EMBL" id="KDQ49313.1"/>
    </source>
</evidence>
<sequence length="123" mass="13941">MQSCTLHTCLLGSCSPGTVSYMTLPSRVSWRNIWASSRLRGEECPPRNNVIVKSITCKMYHPAKVSRIQWLSINAGRHVRKRVHDGRWGTGLGGRLGLDTDQPHRHAAPHFIPEDSNRHCWSE</sequence>
<keyword evidence="2" id="KW-1185">Reference proteome</keyword>
<name>A0A067P314_9AGAM</name>
<dbReference type="AlphaFoldDB" id="A0A067P314"/>
<dbReference type="HOGENOM" id="CLU_2015609_0_0_1"/>
<dbReference type="InParanoid" id="A0A067P314"/>
<accession>A0A067P314</accession>
<reference evidence="2" key="1">
    <citation type="journal article" date="2014" name="Proc. Natl. Acad. Sci. U.S.A.">
        <title>Extensive sampling of basidiomycete genomes demonstrates inadequacy of the white-rot/brown-rot paradigm for wood decay fungi.</title>
        <authorList>
            <person name="Riley R."/>
            <person name="Salamov A.A."/>
            <person name="Brown D.W."/>
            <person name="Nagy L.G."/>
            <person name="Floudas D."/>
            <person name="Held B.W."/>
            <person name="Levasseur A."/>
            <person name="Lombard V."/>
            <person name="Morin E."/>
            <person name="Otillar R."/>
            <person name="Lindquist E.A."/>
            <person name="Sun H."/>
            <person name="LaButti K.M."/>
            <person name="Schmutz J."/>
            <person name="Jabbour D."/>
            <person name="Luo H."/>
            <person name="Baker S.E."/>
            <person name="Pisabarro A.G."/>
            <person name="Walton J.D."/>
            <person name="Blanchette R.A."/>
            <person name="Henrissat B."/>
            <person name="Martin F."/>
            <person name="Cullen D."/>
            <person name="Hibbett D.S."/>
            <person name="Grigoriev I.V."/>
        </authorList>
    </citation>
    <scope>NUCLEOTIDE SEQUENCE [LARGE SCALE GENOMIC DNA]</scope>
    <source>
        <strain evidence="2">MUCL 33604</strain>
    </source>
</reference>
<dbReference type="EMBL" id="KL197789">
    <property type="protein sequence ID" value="KDQ49313.1"/>
    <property type="molecule type" value="Genomic_DNA"/>
</dbReference>